<dbReference type="EMBL" id="SNYI01000001">
    <property type="protein sequence ID" value="TDQ32219.1"/>
    <property type="molecule type" value="Genomic_DNA"/>
</dbReference>
<gene>
    <name evidence="1" type="ORF">CLV82_0042</name>
</gene>
<dbReference type="OrthoDB" id="1450972at2"/>
<protein>
    <submittedName>
        <fullName evidence="1">Uncharacterized protein</fullName>
    </submittedName>
</protein>
<evidence type="ECO:0000313" key="2">
    <source>
        <dbReference type="Proteomes" id="UP000295468"/>
    </source>
</evidence>
<sequence>MKKMTCRQLGGACDLEFMANSYAEIAEMSKNHGMEMFQKNDKAHLKAMQEMRDRMVSPGSEAMKDWTKRKEAEFDALPDIA</sequence>
<name>A0A4R6TQT0_9FLAO</name>
<dbReference type="Proteomes" id="UP000295468">
    <property type="component" value="Unassembled WGS sequence"/>
</dbReference>
<dbReference type="AlphaFoldDB" id="A0A4R6TQT0"/>
<proteinExistence type="predicted"/>
<evidence type="ECO:0000313" key="1">
    <source>
        <dbReference type="EMBL" id="TDQ32219.1"/>
    </source>
</evidence>
<keyword evidence="2" id="KW-1185">Reference proteome</keyword>
<reference evidence="1 2" key="1">
    <citation type="submission" date="2019-03" db="EMBL/GenBank/DDBJ databases">
        <title>Genomic Encyclopedia of Archaeal and Bacterial Type Strains, Phase II (KMG-II): from individual species to whole genera.</title>
        <authorList>
            <person name="Goeker M."/>
        </authorList>
    </citation>
    <scope>NUCLEOTIDE SEQUENCE [LARGE SCALE GENOMIC DNA]</scope>
    <source>
        <strain evidence="1 2">DSM 18435</strain>
    </source>
</reference>
<organism evidence="1 2">
    <name type="scientific">Zeaxanthinibacter enoshimensis</name>
    <dbReference type="NCBI Taxonomy" id="392009"/>
    <lineage>
        <taxon>Bacteria</taxon>
        <taxon>Pseudomonadati</taxon>
        <taxon>Bacteroidota</taxon>
        <taxon>Flavobacteriia</taxon>
        <taxon>Flavobacteriales</taxon>
        <taxon>Flavobacteriaceae</taxon>
        <taxon>Zeaxanthinibacter</taxon>
    </lineage>
</organism>
<accession>A0A4R6TQT0</accession>
<comment type="caution">
    <text evidence="1">The sequence shown here is derived from an EMBL/GenBank/DDBJ whole genome shotgun (WGS) entry which is preliminary data.</text>
</comment>